<evidence type="ECO:0000313" key="2">
    <source>
        <dbReference type="Proteomes" id="UP000318538"/>
    </source>
</evidence>
<accession>A0A517NIF2</accession>
<dbReference type="RefSeq" id="WP_218933499.1">
    <property type="nucleotide sequence ID" value="NZ_CP036525.1"/>
</dbReference>
<dbReference type="KEGG" id="rlc:K227x_53390"/>
<dbReference type="EMBL" id="CP036525">
    <property type="protein sequence ID" value="QDT06915.1"/>
    <property type="molecule type" value="Genomic_DNA"/>
</dbReference>
<proteinExistence type="predicted"/>
<reference evidence="1 2" key="1">
    <citation type="submission" date="2019-02" db="EMBL/GenBank/DDBJ databases">
        <title>Deep-cultivation of Planctomycetes and their phenomic and genomic characterization uncovers novel biology.</title>
        <authorList>
            <person name="Wiegand S."/>
            <person name="Jogler M."/>
            <person name="Boedeker C."/>
            <person name="Pinto D."/>
            <person name="Vollmers J."/>
            <person name="Rivas-Marin E."/>
            <person name="Kohn T."/>
            <person name="Peeters S.H."/>
            <person name="Heuer A."/>
            <person name="Rast P."/>
            <person name="Oberbeckmann S."/>
            <person name="Bunk B."/>
            <person name="Jeske O."/>
            <person name="Meyerdierks A."/>
            <person name="Storesund J.E."/>
            <person name="Kallscheuer N."/>
            <person name="Luecker S."/>
            <person name="Lage O.M."/>
            <person name="Pohl T."/>
            <person name="Merkel B.J."/>
            <person name="Hornburger P."/>
            <person name="Mueller R.-W."/>
            <person name="Bruemmer F."/>
            <person name="Labrenz M."/>
            <person name="Spormann A.M."/>
            <person name="Op den Camp H."/>
            <person name="Overmann J."/>
            <person name="Amann R."/>
            <person name="Jetten M.S.M."/>
            <person name="Mascher T."/>
            <person name="Medema M.H."/>
            <person name="Devos D.P."/>
            <person name="Kaster A.-K."/>
            <person name="Ovreas L."/>
            <person name="Rohde M."/>
            <person name="Galperin M.Y."/>
            <person name="Jogler C."/>
        </authorList>
    </citation>
    <scope>NUCLEOTIDE SEQUENCE [LARGE SCALE GENOMIC DNA]</scope>
    <source>
        <strain evidence="1 2">K22_7</strain>
    </source>
</reference>
<keyword evidence="2" id="KW-1185">Reference proteome</keyword>
<organism evidence="1 2">
    <name type="scientific">Rubripirellula lacrimiformis</name>
    <dbReference type="NCBI Taxonomy" id="1930273"/>
    <lineage>
        <taxon>Bacteria</taxon>
        <taxon>Pseudomonadati</taxon>
        <taxon>Planctomycetota</taxon>
        <taxon>Planctomycetia</taxon>
        <taxon>Pirellulales</taxon>
        <taxon>Pirellulaceae</taxon>
        <taxon>Rubripirellula</taxon>
    </lineage>
</organism>
<dbReference type="AlphaFoldDB" id="A0A517NIF2"/>
<gene>
    <name evidence="1" type="ORF">K227x_53390</name>
</gene>
<protein>
    <submittedName>
        <fullName evidence="1">Uncharacterized protein</fullName>
    </submittedName>
</protein>
<name>A0A517NIF2_9BACT</name>
<sequence>MAYPIVRVLFAVNDARQRREATLAELTDYVSVLRSNQWDIDSVLTFEFEAAIAQLEQTLLPDLETPQLFSAYVSPANMANHPSSTRSITVWWLEDGFTVDGVALHIDGQPHSKIVGWGQSITDSDGNPPERFGNRYDRYLVADVLVNESDEPVRDVGFVLNSSELQQSLEIELLTSKPTGAKIPVHVGGFSDGARTNSIR</sequence>
<dbReference type="Proteomes" id="UP000318538">
    <property type="component" value="Chromosome"/>
</dbReference>
<evidence type="ECO:0000313" key="1">
    <source>
        <dbReference type="EMBL" id="QDT06915.1"/>
    </source>
</evidence>